<organism evidence="3 4">
    <name type="scientific">Hibiscus trionum</name>
    <name type="common">Flower of an hour</name>
    <dbReference type="NCBI Taxonomy" id="183268"/>
    <lineage>
        <taxon>Eukaryota</taxon>
        <taxon>Viridiplantae</taxon>
        <taxon>Streptophyta</taxon>
        <taxon>Embryophyta</taxon>
        <taxon>Tracheophyta</taxon>
        <taxon>Spermatophyta</taxon>
        <taxon>Magnoliopsida</taxon>
        <taxon>eudicotyledons</taxon>
        <taxon>Gunneridae</taxon>
        <taxon>Pentapetalae</taxon>
        <taxon>rosids</taxon>
        <taxon>malvids</taxon>
        <taxon>Malvales</taxon>
        <taxon>Malvaceae</taxon>
        <taxon>Malvoideae</taxon>
        <taxon>Hibiscus</taxon>
    </lineage>
</organism>
<name>A0A9W7LWY7_HIBTR</name>
<proteinExistence type="predicted"/>
<sequence>MDSEGYDVVEFILRLAEVEMGKQREKTTEMAEQLSADRAAMEAKENEVSMLMAEKDEMLAVTMTVDKLLADFLEADDNKNFDAQRALENEIVALMNRDADSSTGGSGDGVNGENIGYLENGDSE</sequence>
<dbReference type="OrthoDB" id="989852at2759"/>
<dbReference type="AlphaFoldDB" id="A0A9W7LWY7"/>
<evidence type="ECO:0000256" key="2">
    <source>
        <dbReference type="SAM" id="MobiDB-lite"/>
    </source>
</evidence>
<protein>
    <submittedName>
        <fullName evidence="3">Uncharacterized protein</fullName>
    </submittedName>
</protein>
<evidence type="ECO:0000313" key="4">
    <source>
        <dbReference type="Proteomes" id="UP001165190"/>
    </source>
</evidence>
<feature type="region of interest" description="Disordered" evidence="2">
    <location>
        <begin position="98"/>
        <end position="124"/>
    </location>
</feature>
<evidence type="ECO:0000256" key="1">
    <source>
        <dbReference type="SAM" id="Coils"/>
    </source>
</evidence>
<evidence type="ECO:0000313" key="3">
    <source>
        <dbReference type="EMBL" id="GMI79086.1"/>
    </source>
</evidence>
<dbReference type="EMBL" id="BSYR01000016">
    <property type="protein sequence ID" value="GMI79086.1"/>
    <property type="molecule type" value="Genomic_DNA"/>
</dbReference>
<keyword evidence="4" id="KW-1185">Reference proteome</keyword>
<keyword evidence="1" id="KW-0175">Coiled coil</keyword>
<dbReference type="Proteomes" id="UP001165190">
    <property type="component" value="Unassembled WGS sequence"/>
</dbReference>
<comment type="caution">
    <text evidence="3">The sequence shown here is derived from an EMBL/GenBank/DDBJ whole genome shotgun (WGS) entry which is preliminary data.</text>
</comment>
<reference evidence="3" key="1">
    <citation type="submission" date="2023-05" db="EMBL/GenBank/DDBJ databases">
        <title>Genome and transcriptome analyses reveal genes involved in the formation of fine ridges on petal epidermal cells in Hibiscus trionum.</title>
        <authorList>
            <person name="Koshimizu S."/>
            <person name="Masuda S."/>
            <person name="Ishii T."/>
            <person name="Shirasu K."/>
            <person name="Hoshino A."/>
            <person name="Arita M."/>
        </authorList>
    </citation>
    <scope>NUCLEOTIDE SEQUENCE</scope>
    <source>
        <strain evidence="3">Hamamatsu line</strain>
    </source>
</reference>
<accession>A0A9W7LWY7</accession>
<gene>
    <name evidence="3" type="ORF">HRI_001577900</name>
</gene>
<feature type="coiled-coil region" evidence="1">
    <location>
        <begin position="24"/>
        <end position="61"/>
    </location>
</feature>